<gene>
    <name evidence="9" type="ORF">LAZ67_1006717</name>
</gene>
<feature type="transmembrane region" description="Helical" evidence="8">
    <location>
        <begin position="34"/>
        <end position="55"/>
    </location>
</feature>
<evidence type="ECO:0000256" key="5">
    <source>
        <dbReference type="ARBA" id="ARBA00022847"/>
    </source>
</evidence>
<keyword evidence="10" id="KW-1185">Reference proteome</keyword>
<keyword evidence="6 8" id="KW-1133">Transmembrane helix</keyword>
<keyword evidence="7 8" id="KW-0472">Membrane</keyword>
<keyword evidence="4 8" id="KW-0812">Transmembrane</keyword>
<evidence type="ECO:0000313" key="10">
    <source>
        <dbReference type="Proteomes" id="UP001235939"/>
    </source>
</evidence>
<accession>A0ABY6JZ60</accession>
<sequence>MLCKLMKMFCTVESLITGLVDEFATTLRPHRKKFTLLVVAIQFLLGIPLVTQVGVCPPMSTVRTDNMVLWQGGMYWFQLMDYYSASGATLLTVVFFEIAGLAWVYGYKRLVHNMKDMLGFRPSYYFLFCWILGAPLVVVGIFLFSVVKPDALTYADTYTYPWWGEMLGWGMSMASLLWIPLYAAIFLIRTPGTFTEVRIFLLFLIPLCKDYTNSMSSCSSSCL</sequence>
<feature type="transmembrane region" description="Helical" evidence="8">
    <location>
        <begin position="167"/>
        <end position="188"/>
    </location>
</feature>
<keyword evidence="3" id="KW-0813">Transport</keyword>
<dbReference type="InterPro" id="IPR000175">
    <property type="entry name" value="Na/ntran_symport"/>
</dbReference>
<dbReference type="Pfam" id="PF00209">
    <property type="entry name" value="SNF"/>
    <property type="match status" value="2"/>
</dbReference>
<keyword evidence="5" id="KW-0769">Symport</keyword>
<evidence type="ECO:0000256" key="7">
    <source>
        <dbReference type="ARBA" id="ARBA00023136"/>
    </source>
</evidence>
<name>A0ABY6JZ60_9ARAC</name>
<reference evidence="9 10" key="1">
    <citation type="submission" date="2022-01" db="EMBL/GenBank/DDBJ databases">
        <title>A chromosomal length assembly of Cordylochernes scorpioides.</title>
        <authorList>
            <person name="Zeh D."/>
            <person name="Zeh J."/>
        </authorList>
    </citation>
    <scope>NUCLEOTIDE SEQUENCE [LARGE SCALE GENOMIC DNA]</scope>
    <source>
        <strain evidence="9">IN4F17</strain>
        <tissue evidence="9">Whole Body</tissue>
    </source>
</reference>
<evidence type="ECO:0000256" key="3">
    <source>
        <dbReference type="ARBA" id="ARBA00022448"/>
    </source>
</evidence>
<comment type="similarity">
    <text evidence="2">Belongs to the sodium:neurotransmitter symporter (SNF) (TC 2.A.22) family.</text>
</comment>
<dbReference type="PANTHER" id="PTHR11616">
    <property type="entry name" value="SODIUM/CHLORIDE DEPENDENT TRANSPORTER"/>
    <property type="match status" value="1"/>
</dbReference>
<dbReference type="InterPro" id="IPR037272">
    <property type="entry name" value="SNS_sf"/>
</dbReference>
<protein>
    <submittedName>
        <fullName evidence="9">SLC6A1</fullName>
    </submittedName>
</protein>
<dbReference type="SUPFAM" id="SSF161070">
    <property type="entry name" value="SNF-like"/>
    <property type="match status" value="1"/>
</dbReference>
<evidence type="ECO:0000256" key="1">
    <source>
        <dbReference type="ARBA" id="ARBA00004141"/>
    </source>
</evidence>
<proteinExistence type="inferred from homology"/>
<dbReference type="PANTHER" id="PTHR11616:SF309">
    <property type="entry name" value="TRANSPORTER"/>
    <property type="match status" value="1"/>
</dbReference>
<evidence type="ECO:0000256" key="6">
    <source>
        <dbReference type="ARBA" id="ARBA00022989"/>
    </source>
</evidence>
<feature type="transmembrane region" description="Helical" evidence="8">
    <location>
        <begin position="82"/>
        <end position="104"/>
    </location>
</feature>
<organism evidence="9 10">
    <name type="scientific">Cordylochernes scorpioides</name>
    <dbReference type="NCBI Taxonomy" id="51811"/>
    <lineage>
        <taxon>Eukaryota</taxon>
        <taxon>Metazoa</taxon>
        <taxon>Ecdysozoa</taxon>
        <taxon>Arthropoda</taxon>
        <taxon>Chelicerata</taxon>
        <taxon>Arachnida</taxon>
        <taxon>Pseudoscorpiones</taxon>
        <taxon>Cheliferoidea</taxon>
        <taxon>Chernetidae</taxon>
        <taxon>Cordylochernes</taxon>
    </lineage>
</organism>
<evidence type="ECO:0000313" key="9">
    <source>
        <dbReference type="EMBL" id="UYV61818.1"/>
    </source>
</evidence>
<feature type="transmembrane region" description="Helical" evidence="8">
    <location>
        <begin position="124"/>
        <end position="147"/>
    </location>
</feature>
<evidence type="ECO:0000256" key="4">
    <source>
        <dbReference type="ARBA" id="ARBA00022692"/>
    </source>
</evidence>
<dbReference type="Proteomes" id="UP001235939">
    <property type="component" value="Chromosome 01"/>
</dbReference>
<dbReference type="PROSITE" id="PS50267">
    <property type="entry name" value="NA_NEUROTRAN_SYMP_3"/>
    <property type="match status" value="1"/>
</dbReference>
<comment type="subcellular location">
    <subcellularLocation>
        <location evidence="1">Membrane</location>
        <topology evidence="1">Multi-pass membrane protein</topology>
    </subcellularLocation>
</comment>
<dbReference type="EMBL" id="CP092863">
    <property type="protein sequence ID" value="UYV61818.1"/>
    <property type="molecule type" value="Genomic_DNA"/>
</dbReference>
<evidence type="ECO:0000256" key="8">
    <source>
        <dbReference type="SAM" id="Phobius"/>
    </source>
</evidence>
<evidence type="ECO:0000256" key="2">
    <source>
        <dbReference type="ARBA" id="ARBA00006459"/>
    </source>
</evidence>